<gene>
    <name evidence="1" type="ORF">ACFSJ3_05740</name>
</gene>
<dbReference type="SUPFAM" id="SSF51182">
    <property type="entry name" value="RmlC-like cupins"/>
    <property type="match status" value="1"/>
</dbReference>
<evidence type="ECO:0008006" key="3">
    <source>
        <dbReference type="Google" id="ProtNLM"/>
    </source>
</evidence>
<protein>
    <recommendedName>
        <fullName evidence="3">Cupin domain-containing protein</fullName>
    </recommendedName>
</protein>
<name>A0ABW4XIW9_9GAMM</name>
<dbReference type="Gene3D" id="2.60.120.10">
    <property type="entry name" value="Jelly Rolls"/>
    <property type="match status" value="1"/>
</dbReference>
<dbReference type="RefSeq" id="WP_345341480.1">
    <property type="nucleotide sequence ID" value="NZ_BAABLI010000028.1"/>
</dbReference>
<evidence type="ECO:0000313" key="2">
    <source>
        <dbReference type="Proteomes" id="UP001597380"/>
    </source>
</evidence>
<evidence type="ECO:0000313" key="1">
    <source>
        <dbReference type="EMBL" id="MFD2095481.1"/>
    </source>
</evidence>
<sequence length="121" mass="13832">MKSHDLNAVMKKQADWVSEDGDAEFWILDSIDDGRVWMGRFKGTSPWTCHPDADALIHQLEGESVLTVRVADTNTQQVLKPGQIFVVRRHLWYRVESGDLSLQYGTSRGETLHSKLPERTH</sequence>
<reference evidence="2" key="1">
    <citation type="journal article" date="2019" name="Int. J. Syst. Evol. Microbiol.">
        <title>The Global Catalogue of Microorganisms (GCM) 10K type strain sequencing project: providing services to taxonomists for standard genome sequencing and annotation.</title>
        <authorList>
            <consortium name="The Broad Institute Genomics Platform"/>
            <consortium name="The Broad Institute Genome Sequencing Center for Infectious Disease"/>
            <person name="Wu L."/>
            <person name="Ma J."/>
        </authorList>
    </citation>
    <scope>NUCLEOTIDE SEQUENCE [LARGE SCALE GENOMIC DNA]</scope>
    <source>
        <strain evidence="2">CGMCC 1.10992</strain>
    </source>
</reference>
<proteinExistence type="predicted"/>
<accession>A0ABW4XIW9</accession>
<comment type="caution">
    <text evidence="1">The sequence shown here is derived from an EMBL/GenBank/DDBJ whole genome shotgun (WGS) entry which is preliminary data.</text>
</comment>
<dbReference type="Proteomes" id="UP001597380">
    <property type="component" value="Unassembled WGS sequence"/>
</dbReference>
<organism evidence="1 2">
    <name type="scientific">Corallincola platygyrae</name>
    <dbReference type="NCBI Taxonomy" id="1193278"/>
    <lineage>
        <taxon>Bacteria</taxon>
        <taxon>Pseudomonadati</taxon>
        <taxon>Pseudomonadota</taxon>
        <taxon>Gammaproteobacteria</taxon>
        <taxon>Alteromonadales</taxon>
        <taxon>Psychromonadaceae</taxon>
        <taxon>Corallincola</taxon>
    </lineage>
</organism>
<keyword evidence="2" id="KW-1185">Reference proteome</keyword>
<dbReference type="EMBL" id="JBHUHT010000009">
    <property type="protein sequence ID" value="MFD2095481.1"/>
    <property type="molecule type" value="Genomic_DNA"/>
</dbReference>
<dbReference type="InterPro" id="IPR011051">
    <property type="entry name" value="RmlC_Cupin_sf"/>
</dbReference>
<dbReference type="InterPro" id="IPR014710">
    <property type="entry name" value="RmlC-like_jellyroll"/>
</dbReference>